<evidence type="ECO:0000313" key="2">
    <source>
        <dbReference type="Proteomes" id="UP000183995"/>
    </source>
</evidence>
<dbReference type="Pfam" id="PF09148">
    <property type="entry name" value="DUF1934"/>
    <property type="match status" value="1"/>
</dbReference>
<dbReference type="Gene3D" id="2.40.128.20">
    <property type="match status" value="1"/>
</dbReference>
<accession>A0A1M5WCM5</accession>
<dbReference type="SUPFAM" id="SSF50814">
    <property type="entry name" value="Lipocalins"/>
    <property type="match status" value="1"/>
</dbReference>
<evidence type="ECO:0000313" key="1">
    <source>
        <dbReference type="EMBL" id="SHH85168.1"/>
    </source>
</evidence>
<dbReference type="STRING" id="1123282.SAMN02745823_01192"/>
<dbReference type="EMBL" id="FQXV01000003">
    <property type="protein sequence ID" value="SHH85168.1"/>
    <property type="molecule type" value="Genomic_DNA"/>
</dbReference>
<gene>
    <name evidence="1" type="ORF">SAMN02745823_01192</name>
</gene>
<sequence>MKKALISIKGFQAAQYSDEESFELVTDGEYSLDDGVAKFSYMESELTGYAGMKTSFVVEPGRVVLIRAGGLNGEMIFSEGRKHHFVYETAYGSLMMGIDTQSVTHQMDENGGDLEIHYVIDVDNVAMSRNSFKINVK</sequence>
<keyword evidence="2" id="KW-1185">Reference proteome</keyword>
<dbReference type="Proteomes" id="UP000183995">
    <property type="component" value="Unassembled WGS sequence"/>
</dbReference>
<proteinExistence type="predicted"/>
<dbReference type="RefSeq" id="WP_073076747.1">
    <property type="nucleotide sequence ID" value="NZ_FQXV01000003.1"/>
</dbReference>
<dbReference type="InterPro" id="IPR015231">
    <property type="entry name" value="DUF1934"/>
</dbReference>
<name>A0A1M5WCM5_9FIRM</name>
<dbReference type="OrthoDB" id="1680906at2"/>
<protein>
    <submittedName>
        <fullName evidence="1">Uncharacterized beta-barrel protein YwiB, DUF1934 family</fullName>
    </submittedName>
</protein>
<reference evidence="1 2" key="1">
    <citation type="submission" date="2016-11" db="EMBL/GenBank/DDBJ databases">
        <authorList>
            <person name="Jaros S."/>
            <person name="Januszkiewicz K."/>
            <person name="Wedrychowicz H."/>
        </authorList>
    </citation>
    <scope>NUCLEOTIDE SEQUENCE [LARGE SCALE GENOMIC DNA]</scope>
    <source>
        <strain evidence="1 2">DSM 10068</strain>
    </source>
</reference>
<organism evidence="1 2">
    <name type="scientific">Sporobacter termitidis DSM 10068</name>
    <dbReference type="NCBI Taxonomy" id="1123282"/>
    <lineage>
        <taxon>Bacteria</taxon>
        <taxon>Bacillati</taxon>
        <taxon>Bacillota</taxon>
        <taxon>Clostridia</taxon>
        <taxon>Eubacteriales</taxon>
        <taxon>Oscillospiraceae</taxon>
        <taxon>Sporobacter</taxon>
    </lineage>
</organism>
<dbReference type="InterPro" id="IPR012674">
    <property type="entry name" value="Calycin"/>
</dbReference>
<dbReference type="AlphaFoldDB" id="A0A1M5WCM5"/>